<feature type="compositionally biased region" description="Basic and acidic residues" evidence="1">
    <location>
        <begin position="126"/>
        <end position="135"/>
    </location>
</feature>
<evidence type="ECO:0000313" key="4">
    <source>
        <dbReference type="Proteomes" id="UP000664132"/>
    </source>
</evidence>
<name>A0A8H7TCN9_9HELO</name>
<gene>
    <name evidence="3" type="ORF">IFR04_009822</name>
</gene>
<proteinExistence type="predicted"/>
<evidence type="ECO:0000313" key="3">
    <source>
        <dbReference type="EMBL" id="KAG4417046.1"/>
    </source>
</evidence>
<feature type="signal peptide" evidence="2">
    <location>
        <begin position="1"/>
        <end position="23"/>
    </location>
</feature>
<dbReference type="OrthoDB" id="3562463at2759"/>
<dbReference type="AlphaFoldDB" id="A0A8H7TCN9"/>
<protein>
    <submittedName>
        <fullName evidence="3">Uncharacterized protein</fullName>
    </submittedName>
</protein>
<feature type="chain" id="PRO_5034802213" evidence="2">
    <location>
        <begin position="24"/>
        <end position="167"/>
    </location>
</feature>
<dbReference type="Proteomes" id="UP000664132">
    <property type="component" value="Unassembled WGS sequence"/>
</dbReference>
<sequence length="167" mass="17973">MQFIAPATLFALLSSFLPIPTLGLPTLLPLGTTGTDLNALVLNDFNSDSLLHHYAPNLDVPTTKFSRSDQQEGGCAPISFKNGHKICDPKCDRENSNNLPVREMGEDEVEVEDSGEVEVNSVGVKGGKDGHEGRAQNDGVKFGHWYMNSPPIEKREHAQGEATGSAA</sequence>
<keyword evidence="2" id="KW-0732">Signal</keyword>
<feature type="region of interest" description="Disordered" evidence="1">
    <location>
        <begin position="121"/>
        <end position="167"/>
    </location>
</feature>
<reference evidence="3" key="1">
    <citation type="submission" date="2021-02" db="EMBL/GenBank/DDBJ databases">
        <title>Genome sequence Cadophora malorum strain M34.</title>
        <authorList>
            <person name="Stefanovic E."/>
            <person name="Vu D."/>
            <person name="Scully C."/>
            <person name="Dijksterhuis J."/>
            <person name="Roader J."/>
            <person name="Houbraken J."/>
        </authorList>
    </citation>
    <scope>NUCLEOTIDE SEQUENCE</scope>
    <source>
        <strain evidence="3">M34</strain>
    </source>
</reference>
<comment type="caution">
    <text evidence="3">The sequence shown here is derived from an EMBL/GenBank/DDBJ whole genome shotgun (WGS) entry which is preliminary data.</text>
</comment>
<accession>A0A8H7TCN9</accession>
<evidence type="ECO:0000256" key="2">
    <source>
        <dbReference type="SAM" id="SignalP"/>
    </source>
</evidence>
<evidence type="ECO:0000256" key="1">
    <source>
        <dbReference type="SAM" id="MobiDB-lite"/>
    </source>
</evidence>
<organism evidence="3 4">
    <name type="scientific">Cadophora malorum</name>
    <dbReference type="NCBI Taxonomy" id="108018"/>
    <lineage>
        <taxon>Eukaryota</taxon>
        <taxon>Fungi</taxon>
        <taxon>Dikarya</taxon>
        <taxon>Ascomycota</taxon>
        <taxon>Pezizomycotina</taxon>
        <taxon>Leotiomycetes</taxon>
        <taxon>Helotiales</taxon>
        <taxon>Ploettnerulaceae</taxon>
        <taxon>Cadophora</taxon>
    </lineage>
</organism>
<dbReference type="EMBL" id="JAFJYH010000166">
    <property type="protein sequence ID" value="KAG4417046.1"/>
    <property type="molecule type" value="Genomic_DNA"/>
</dbReference>
<keyword evidence="4" id="KW-1185">Reference proteome</keyword>